<evidence type="ECO:0000313" key="7">
    <source>
        <dbReference type="EMBL" id="OMH84661.1"/>
    </source>
</evidence>
<dbReference type="SUPFAM" id="SSF47370">
    <property type="entry name" value="Bromodomain"/>
    <property type="match status" value="1"/>
</dbReference>
<feature type="region of interest" description="Disordered" evidence="4">
    <location>
        <begin position="331"/>
        <end position="441"/>
    </location>
</feature>
<protein>
    <submittedName>
        <fullName evidence="7">Bromodomain and PHD finger-containing protein 3</fullName>
    </submittedName>
</protein>
<dbReference type="EMBL" id="LSSK01000167">
    <property type="protein sequence ID" value="OMH84661.1"/>
    <property type="molecule type" value="Genomic_DNA"/>
</dbReference>
<dbReference type="PANTHER" id="PTHR22881:SF27">
    <property type="entry name" value="BROMODOMAIN CONTAINING 7_9"/>
    <property type="match status" value="1"/>
</dbReference>
<dbReference type="SUPFAM" id="SSF63748">
    <property type="entry name" value="Tudor/PWWP/MBT"/>
    <property type="match status" value="1"/>
</dbReference>
<feature type="compositionally biased region" description="Polar residues" evidence="4">
    <location>
        <begin position="337"/>
        <end position="357"/>
    </location>
</feature>
<evidence type="ECO:0000259" key="6">
    <source>
        <dbReference type="PROSITE" id="PS50812"/>
    </source>
</evidence>
<dbReference type="GO" id="GO:0006325">
    <property type="term" value="P:chromatin organization"/>
    <property type="evidence" value="ECO:0007669"/>
    <property type="project" value="UniProtKB-ARBA"/>
</dbReference>
<evidence type="ECO:0000256" key="1">
    <source>
        <dbReference type="ARBA" id="ARBA00022990"/>
    </source>
</evidence>
<dbReference type="PROSITE" id="PS50812">
    <property type="entry name" value="PWWP"/>
    <property type="match status" value="1"/>
</dbReference>
<comment type="caution">
    <text evidence="7">The sequence shown here is derived from an EMBL/GenBank/DDBJ whole genome shotgun (WGS) entry which is preliminary data.</text>
</comment>
<dbReference type="PANTHER" id="PTHR22881">
    <property type="entry name" value="BROMODOMAIN CONTAINING PROTEIN"/>
    <property type="match status" value="1"/>
</dbReference>
<proteinExistence type="predicted"/>
<reference evidence="8" key="1">
    <citation type="submission" date="2017-01" db="EMBL/GenBank/DDBJ databases">
        <authorList>
            <person name="Wang Y."/>
            <person name="White M."/>
            <person name="Kvist S."/>
            <person name="Moncalvo J.-M."/>
        </authorList>
    </citation>
    <scope>NUCLEOTIDE SEQUENCE [LARGE SCALE GENOMIC DNA]</scope>
    <source>
        <strain evidence="8">COL-18-3</strain>
    </source>
</reference>
<feature type="region of interest" description="Disordered" evidence="4">
    <location>
        <begin position="1"/>
        <end position="27"/>
    </location>
</feature>
<feature type="compositionally biased region" description="Low complexity" evidence="4">
    <location>
        <begin position="1"/>
        <end position="15"/>
    </location>
</feature>
<sequence>HPTTTTSSSPSLSSPSDPPKPNPSLDATMRVFDPHAPVLNKFVFDKLLAHLASSVPSYSKHSSQWSHFATLLSRYWALKKRQRHGAPLLKRLHIEPWPNSLNSPPPLLPSDPDQMAAANAIRSHLSQLRSILHLVLLREQLKLQLLNNTAKSIFGFASPLRQLMIDAIYFLKDKDKQDSFWNPVSQDDAPDYYRLIDRPMCLQTVLDNVINCRYLSLDQFHSDLNLIWANCMRYNEPRSYHHNLAKRFRKMTTDLINEISQNDVVLSTSNPDDPSSFFPLGAYPSNSKYERKLSDSQLLTVNQSLHSQWASLINSIALNFDISIPISSTLTPPPKNTLVNTALGSNSDNPNMNTTLSPAVDGENLQSDTSKNITENIQPHSESSVKSANNKSDNSSVPALVFPDKSRLVNSVYRQSSSSQNSKNKARDKKRSSNPPNPNFTLLRTLRNLIITAPPSTLPTTTNTSTSVNSTSTVDNESVIKSDIQLLKSLLDENNTENLKNSTNINGRTLRSREAKPQPLPDTTPKVEQPVEIENHEINVVEKKEKEKEKEKEKATSPIIHFYRPKSKKIDGVYSLPNSSPAIFTTPPESWSVGTPVWALMQSFPWYPAEIYDGKSKDVPKQVHEDKAKQQKATGNDVFVLVYFYDNVVLPSDVPDAQKKRRPRTWKWLAPYRLLRLGVDPELDEQLKKARISRNSAMKKQIQLAYQQARNS</sequence>
<feature type="domain" description="Bromo" evidence="5">
    <location>
        <begin position="172"/>
        <end position="242"/>
    </location>
</feature>
<keyword evidence="8" id="KW-1185">Reference proteome</keyword>
<organism evidence="7 8">
    <name type="scientific">Zancudomyces culisetae</name>
    <name type="common">Gut fungus</name>
    <name type="synonym">Smittium culisetae</name>
    <dbReference type="NCBI Taxonomy" id="1213189"/>
    <lineage>
        <taxon>Eukaryota</taxon>
        <taxon>Fungi</taxon>
        <taxon>Fungi incertae sedis</taxon>
        <taxon>Zoopagomycota</taxon>
        <taxon>Kickxellomycotina</taxon>
        <taxon>Harpellomycetes</taxon>
        <taxon>Harpellales</taxon>
        <taxon>Legeriomycetaceae</taxon>
        <taxon>Zancudomyces</taxon>
    </lineage>
</organism>
<accession>A0A1R1PUL1</accession>
<dbReference type="PROSITE" id="PS00633">
    <property type="entry name" value="BROMODOMAIN_1"/>
    <property type="match status" value="1"/>
</dbReference>
<feature type="compositionally biased region" description="Polar residues" evidence="4">
    <location>
        <begin position="364"/>
        <end position="397"/>
    </location>
</feature>
<feature type="region of interest" description="Disordered" evidence="4">
    <location>
        <begin position="498"/>
        <end position="534"/>
    </location>
</feature>
<evidence type="ECO:0000313" key="8">
    <source>
        <dbReference type="Proteomes" id="UP000188320"/>
    </source>
</evidence>
<dbReference type="Pfam" id="PF00439">
    <property type="entry name" value="Bromodomain"/>
    <property type="match status" value="1"/>
</dbReference>
<dbReference type="OrthoDB" id="20839at2759"/>
<dbReference type="CDD" id="cd04369">
    <property type="entry name" value="Bromodomain"/>
    <property type="match status" value="1"/>
</dbReference>
<dbReference type="InterPro" id="IPR000313">
    <property type="entry name" value="PWWP_dom"/>
</dbReference>
<name>A0A1R1PUL1_ZANCU</name>
<dbReference type="AlphaFoldDB" id="A0A1R1PUL1"/>
<dbReference type="Gene3D" id="1.20.920.10">
    <property type="entry name" value="Bromodomain-like"/>
    <property type="match status" value="1"/>
</dbReference>
<dbReference type="PRINTS" id="PR00503">
    <property type="entry name" value="BROMODOMAIN"/>
</dbReference>
<gene>
    <name evidence="7" type="ORF">AX774_g1821</name>
</gene>
<dbReference type="InterPro" id="IPR036427">
    <property type="entry name" value="Bromodomain-like_sf"/>
</dbReference>
<evidence type="ECO:0000259" key="5">
    <source>
        <dbReference type="PROSITE" id="PS50014"/>
    </source>
</evidence>
<evidence type="ECO:0000256" key="3">
    <source>
        <dbReference type="PROSITE-ProRule" id="PRU00035"/>
    </source>
</evidence>
<dbReference type="CDD" id="cd05839">
    <property type="entry name" value="PWWP_BRPF"/>
    <property type="match status" value="1"/>
</dbReference>
<dbReference type="SMART" id="SM00297">
    <property type="entry name" value="BROMO"/>
    <property type="match status" value="1"/>
</dbReference>
<dbReference type="Proteomes" id="UP000188320">
    <property type="component" value="Unassembled WGS sequence"/>
</dbReference>
<feature type="domain" description="PWWP" evidence="6">
    <location>
        <begin position="593"/>
        <end position="666"/>
    </location>
</feature>
<feature type="non-terminal residue" evidence="7">
    <location>
        <position position="1"/>
    </location>
</feature>
<feature type="compositionally biased region" description="Polar residues" evidence="4">
    <location>
        <begin position="498"/>
        <end position="509"/>
    </location>
</feature>
<evidence type="ECO:0000256" key="2">
    <source>
        <dbReference type="ARBA" id="ARBA00023117"/>
    </source>
</evidence>
<keyword evidence="1" id="KW-0007">Acetylation</keyword>
<dbReference type="PROSITE" id="PS50014">
    <property type="entry name" value="BROMODOMAIN_2"/>
    <property type="match status" value="1"/>
</dbReference>
<keyword evidence="2 3" id="KW-0103">Bromodomain</keyword>
<dbReference type="InterPro" id="IPR018359">
    <property type="entry name" value="Bromodomain_CS"/>
</dbReference>
<dbReference type="Gene3D" id="2.30.30.140">
    <property type="match status" value="1"/>
</dbReference>
<dbReference type="InterPro" id="IPR051831">
    <property type="entry name" value="Bromodomain_contain_prot"/>
</dbReference>
<dbReference type="InterPro" id="IPR001487">
    <property type="entry name" value="Bromodomain"/>
</dbReference>
<evidence type="ECO:0000256" key="4">
    <source>
        <dbReference type="SAM" id="MobiDB-lite"/>
    </source>
</evidence>